<dbReference type="FunFam" id="3.40.50.300:FF:001425">
    <property type="entry name" value="Dynamin GTPase, putative"/>
    <property type="match status" value="1"/>
</dbReference>
<dbReference type="Gene3D" id="3.40.50.300">
    <property type="entry name" value="P-loop containing nucleotide triphosphate hydrolases"/>
    <property type="match status" value="1"/>
</dbReference>
<dbReference type="GO" id="GO:0006897">
    <property type="term" value="P:endocytosis"/>
    <property type="evidence" value="ECO:0007669"/>
    <property type="project" value="TreeGrafter"/>
</dbReference>
<gene>
    <name evidence="6" type="ORF">ZT3D7_G10355</name>
</gene>
<evidence type="ECO:0000313" key="7">
    <source>
        <dbReference type="Proteomes" id="UP000215127"/>
    </source>
</evidence>
<dbReference type="GO" id="GO:0005874">
    <property type="term" value="C:microtubule"/>
    <property type="evidence" value="ECO:0007669"/>
    <property type="project" value="TreeGrafter"/>
</dbReference>
<dbReference type="Pfam" id="PF01031">
    <property type="entry name" value="Dynamin_M"/>
    <property type="match status" value="1"/>
</dbReference>
<dbReference type="PANTHER" id="PTHR11566">
    <property type="entry name" value="DYNAMIN"/>
    <property type="match status" value="1"/>
</dbReference>
<dbReference type="CDD" id="cd08771">
    <property type="entry name" value="DLP_1"/>
    <property type="match status" value="1"/>
</dbReference>
<evidence type="ECO:0000259" key="5">
    <source>
        <dbReference type="PROSITE" id="PS51718"/>
    </source>
</evidence>
<dbReference type="PROSITE" id="PS00410">
    <property type="entry name" value="G_DYNAMIN_1"/>
    <property type="match status" value="1"/>
</dbReference>
<proteinExistence type="inferred from homology"/>
<dbReference type="Proteomes" id="UP000215127">
    <property type="component" value="Chromosome 11"/>
</dbReference>
<dbReference type="GO" id="GO:0000266">
    <property type="term" value="P:mitochondrial fission"/>
    <property type="evidence" value="ECO:0007669"/>
    <property type="project" value="TreeGrafter"/>
</dbReference>
<dbReference type="InterPro" id="IPR027417">
    <property type="entry name" value="P-loop_NTPase"/>
</dbReference>
<keyword evidence="2 3" id="KW-0342">GTP-binding</keyword>
<dbReference type="STRING" id="1276538.A0A1X7S6P9"/>
<comment type="similarity">
    <text evidence="3">Belongs to the TRAFAC class dynamin-like GTPase superfamily. Dynamin/Fzo/YdjA family.</text>
</comment>
<dbReference type="PRINTS" id="PR00195">
    <property type="entry name" value="DYNAMIN"/>
</dbReference>
<evidence type="ECO:0000256" key="1">
    <source>
        <dbReference type="ARBA" id="ARBA00022741"/>
    </source>
</evidence>
<evidence type="ECO:0000259" key="4">
    <source>
        <dbReference type="PROSITE" id="PS51388"/>
    </source>
</evidence>
<dbReference type="EMBL" id="LT853702">
    <property type="protein sequence ID" value="SMQ55200.1"/>
    <property type="molecule type" value="Genomic_DNA"/>
</dbReference>
<dbReference type="PROSITE" id="PS51388">
    <property type="entry name" value="GED"/>
    <property type="match status" value="1"/>
</dbReference>
<reference evidence="6 7" key="1">
    <citation type="submission" date="2016-06" db="EMBL/GenBank/DDBJ databases">
        <authorList>
            <person name="Kjaerup R.B."/>
            <person name="Dalgaard T.S."/>
            <person name="Juul-Madsen H.R."/>
        </authorList>
    </citation>
    <scope>NUCLEOTIDE SEQUENCE [LARGE SCALE GENOMIC DNA]</scope>
</reference>
<dbReference type="InterPro" id="IPR045063">
    <property type="entry name" value="Dynamin_N"/>
</dbReference>
<evidence type="ECO:0008006" key="8">
    <source>
        <dbReference type="Google" id="ProtNLM"/>
    </source>
</evidence>
<dbReference type="Pfam" id="PF00350">
    <property type="entry name" value="Dynamin_N"/>
    <property type="match status" value="1"/>
</dbReference>
<dbReference type="GO" id="GO:0008017">
    <property type="term" value="F:microtubule binding"/>
    <property type="evidence" value="ECO:0007669"/>
    <property type="project" value="TreeGrafter"/>
</dbReference>
<dbReference type="InterPro" id="IPR022812">
    <property type="entry name" value="Dynamin"/>
</dbReference>
<dbReference type="GO" id="GO:0048312">
    <property type="term" value="P:intracellular distribution of mitochondria"/>
    <property type="evidence" value="ECO:0007669"/>
    <property type="project" value="TreeGrafter"/>
</dbReference>
<organism evidence="6 7">
    <name type="scientific">Zymoseptoria tritici (strain ST99CH_3D7)</name>
    <dbReference type="NCBI Taxonomy" id="1276538"/>
    <lineage>
        <taxon>Eukaryota</taxon>
        <taxon>Fungi</taxon>
        <taxon>Dikarya</taxon>
        <taxon>Ascomycota</taxon>
        <taxon>Pezizomycotina</taxon>
        <taxon>Dothideomycetes</taxon>
        <taxon>Dothideomycetidae</taxon>
        <taxon>Mycosphaerellales</taxon>
        <taxon>Mycosphaerellaceae</taxon>
        <taxon>Zymoseptoria</taxon>
    </lineage>
</organism>
<feature type="domain" description="Dynamin-type G" evidence="5">
    <location>
        <begin position="29"/>
        <end position="324"/>
    </location>
</feature>
<dbReference type="GO" id="GO:0016559">
    <property type="term" value="P:peroxisome fission"/>
    <property type="evidence" value="ECO:0007669"/>
    <property type="project" value="TreeGrafter"/>
</dbReference>
<dbReference type="GO" id="GO:0016020">
    <property type="term" value="C:membrane"/>
    <property type="evidence" value="ECO:0007669"/>
    <property type="project" value="TreeGrafter"/>
</dbReference>
<evidence type="ECO:0000256" key="2">
    <source>
        <dbReference type="ARBA" id="ARBA00023134"/>
    </source>
</evidence>
<dbReference type="SUPFAM" id="SSF52540">
    <property type="entry name" value="P-loop containing nucleoside triphosphate hydrolases"/>
    <property type="match status" value="1"/>
</dbReference>
<accession>A0A1X7S6P9</accession>
<name>A0A1X7S6P9_ZYMT9</name>
<dbReference type="InterPro" id="IPR020850">
    <property type="entry name" value="GED_dom"/>
</dbReference>
<dbReference type="GO" id="GO:0005525">
    <property type="term" value="F:GTP binding"/>
    <property type="evidence" value="ECO:0007669"/>
    <property type="project" value="UniProtKB-KW"/>
</dbReference>
<dbReference type="InterPro" id="IPR000375">
    <property type="entry name" value="Dynamin_stalk"/>
</dbReference>
<evidence type="ECO:0000313" key="6">
    <source>
        <dbReference type="EMBL" id="SMQ55200.1"/>
    </source>
</evidence>
<dbReference type="InterPro" id="IPR030381">
    <property type="entry name" value="G_DYNAMIN_dom"/>
</dbReference>
<dbReference type="SMART" id="SM00053">
    <property type="entry name" value="DYNc"/>
    <property type="match status" value="1"/>
</dbReference>
<keyword evidence="7" id="KW-1185">Reference proteome</keyword>
<sequence>MAPTSTTALADPLMLDKIDKLFACGVGELVDLPQIVVVGDQSSGKSSVLEGLIRKPLPRDSGLCTRFATQIVFRRAKVEGIEVSIIPDKDADPQHVARVKKWGKKVEEELDSEVFVKIMEEVHTEMGLAGFGGDDDGEKRPTFSNDVLRLEISGPEQEHLSVIDVPGIFKSTTEGVTTKADIALVRNMVHGYMNNPRSVILAVVPANVDVATQEILELATEADPQGDRTLGVLTKPDLMDRGTEGRSVDLLEGRARVMQLGWHVIRNPGQMEMAEKNLDRNTLERDFFRNKAPWSDLDDDKVGVDTLRIRLKDVISSLVKREFPKVKAEIKNRLNARQKRLDQLGPERRGTMEQMAYLTKMAAQFQRIASLALSANYGADDVFNDDSSLRIAPAIMARMKTFSDDMAKLGHEYEFMSVQEKDDPSGAIALALATSAAPLTPVKLDTFKIREQEDVEELTEILHAQSDLCCPLTDGMEDWLNRVFRGNRGFELGTFNATILSTAMKKQSQKWADITKGFLSDIIVMVHRFILGALKVVCNDTEIRTAVKNTLAEDLAKCYHKAMENANFLLKVESCDTPTTLNHYFNDNLQKSRHGKVVAGMKRKAFTIQGYGECVKLDTATAPINNMSNEDHVIHDIHDILMSYYKVSRKTFVDSICKQAVSHYLLHCETSPLALFSPIWVSQLSVAALEEIAGEAPAVRRSRALLTKEIGSLRESMKILAWN</sequence>
<keyword evidence="1 3" id="KW-0547">Nucleotide-binding</keyword>
<dbReference type="GO" id="GO:0005739">
    <property type="term" value="C:mitochondrion"/>
    <property type="evidence" value="ECO:0007669"/>
    <property type="project" value="TreeGrafter"/>
</dbReference>
<dbReference type="InterPro" id="IPR001401">
    <property type="entry name" value="Dynamin_GTPase"/>
</dbReference>
<feature type="domain" description="GED" evidence="4">
    <location>
        <begin position="634"/>
        <end position="723"/>
    </location>
</feature>
<dbReference type="PANTHER" id="PTHR11566:SF215">
    <property type="entry name" value="DYNAMIN GTPASE"/>
    <property type="match status" value="1"/>
</dbReference>
<dbReference type="InterPro" id="IPR019762">
    <property type="entry name" value="Dynamin_GTPase_CS"/>
</dbReference>
<dbReference type="PROSITE" id="PS51718">
    <property type="entry name" value="G_DYNAMIN_2"/>
    <property type="match status" value="1"/>
</dbReference>
<dbReference type="GO" id="GO:0003924">
    <property type="term" value="F:GTPase activity"/>
    <property type="evidence" value="ECO:0007669"/>
    <property type="project" value="InterPro"/>
</dbReference>
<protein>
    <recommendedName>
        <fullName evidence="8">GED domain-containing protein</fullName>
    </recommendedName>
</protein>
<evidence type="ECO:0000256" key="3">
    <source>
        <dbReference type="RuleBase" id="RU003932"/>
    </source>
</evidence>
<dbReference type="AlphaFoldDB" id="A0A1X7S6P9"/>